<dbReference type="Pfam" id="PF13356">
    <property type="entry name" value="Arm-DNA-bind_3"/>
    <property type="match status" value="1"/>
</dbReference>
<feature type="domain" description="Tyr recombinase" evidence="7">
    <location>
        <begin position="209"/>
        <end position="386"/>
    </location>
</feature>
<feature type="compositionally biased region" description="Polar residues" evidence="6">
    <location>
        <begin position="1"/>
        <end position="15"/>
    </location>
</feature>
<keyword evidence="10" id="KW-1185">Reference proteome</keyword>
<evidence type="ECO:0000256" key="2">
    <source>
        <dbReference type="ARBA" id="ARBA00022908"/>
    </source>
</evidence>
<feature type="region of interest" description="Disordered" evidence="6">
    <location>
        <begin position="1"/>
        <end position="21"/>
    </location>
</feature>
<evidence type="ECO:0000313" key="10">
    <source>
        <dbReference type="Proteomes" id="UP000070299"/>
    </source>
</evidence>
<dbReference type="Pfam" id="PF22022">
    <property type="entry name" value="Phage_int_M"/>
    <property type="match status" value="1"/>
</dbReference>
<dbReference type="InterPro" id="IPR050808">
    <property type="entry name" value="Phage_Integrase"/>
</dbReference>
<dbReference type="Gene3D" id="1.10.443.10">
    <property type="entry name" value="Intergrase catalytic core"/>
    <property type="match status" value="1"/>
</dbReference>
<evidence type="ECO:0000256" key="5">
    <source>
        <dbReference type="PROSITE-ProRule" id="PRU01248"/>
    </source>
</evidence>
<dbReference type="PROSITE" id="PS51898">
    <property type="entry name" value="TYR_RECOMBINASE"/>
    <property type="match status" value="1"/>
</dbReference>
<dbReference type="InterPro" id="IPR010998">
    <property type="entry name" value="Integrase_recombinase_N"/>
</dbReference>
<evidence type="ECO:0000259" key="8">
    <source>
        <dbReference type="PROSITE" id="PS51900"/>
    </source>
</evidence>
<keyword evidence="3 5" id="KW-0238">DNA-binding</keyword>
<dbReference type="RefSeq" id="WP_068375890.1">
    <property type="nucleotide sequence ID" value="NZ_LSNE01000005.1"/>
</dbReference>
<dbReference type="InterPro" id="IPR013762">
    <property type="entry name" value="Integrase-like_cat_sf"/>
</dbReference>
<dbReference type="PANTHER" id="PTHR30629">
    <property type="entry name" value="PROPHAGE INTEGRASE"/>
    <property type="match status" value="1"/>
</dbReference>
<dbReference type="GO" id="GO:0003677">
    <property type="term" value="F:DNA binding"/>
    <property type="evidence" value="ECO:0007669"/>
    <property type="project" value="UniProtKB-UniRule"/>
</dbReference>
<dbReference type="STRING" id="1799789.AX660_12385"/>
<evidence type="ECO:0000313" key="9">
    <source>
        <dbReference type="EMBL" id="KXI28967.1"/>
    </source>
</evidence>
<dbReference type="PANTHER" id="PTHR30629:SF6">
    <property type="entry name" value="PROPHAGE INTEGRASE INTA-RELATED"/>
    <property type="match status" value="1"/>
</dbReference>
<dbReference type="CDD" id="cd00801">
    <property type="entry name" value="INT_P4_C"/>
    <property type="match status" value="1"/>
</dbReference>
<dbReference type="PROSITE" id="PS51900">
    <property type="entry name" value="CB"/>
    <property type="match status" value="1"/>
</dbReference>
<gene>
    <name evidence="9" type="ORF">AX660_12385</name>
</gene>
<dbReference type="InterPro" id="IPR025166">
    <property type="entry name" value="Integrase_DNA_bind_dom"/>
</dbReference>
<reference evidence="10" key="1">
    <citation type="submission" date="2016-02" db="EMBL/GenBank/DDBJ databases">
        <authorList>
            <person name="Schultz-Johansen M."/>
            <person name="Glaring M.A."/>
            <person name="Bech P.K."/>
            <person name="Stougaard P."/>
        </authorList>
    </citation>
    <scope>NUCLEOTIDE SEQUENCE [LARGE SCALE GENOMIC DNA]</scope>
    <source>
        <strain evidence="10">S66</strain>
    </source>
</reference>
<dbReference type="Pfam" id="PF00589">
    <property type="entry name" value="Phage_integrase"/>
    <property type="match status" value="1"/>
</dbReference>
<dbReference type="NCBIfam" id="NF007246">
    <property type="entry name" value="PRK09692.1"/>
    <property type="match status" value="1"/>
</dbReference>
<dbReference type="Proteomes" id="UP000070299">
    <property type="component" value="Unassembled WGS sequence"/>
</dbReference>
<dbReference type="InterPro" id="IPR053876">
    <property type="entry name" value="Phage_int_M"/>
</dbReference>
<evidence type="ECO:0000256" key="6">
    <source>
        <dbReference type="SAM" id="MobiDB-lite"/>
    </source>
</evidence>
<comment type="caution">
    <text evidence="9">The sequence shown here is derived from an EMBL/GenBank/DDBJ whole genome shotgun (WGS) entry which is preliminary data.</text>
</comment>
<accession>A0A136A1A2</accession>
<name>A0A136A1A2_9ALTE</name>
<keyword evidence="2" id="KW-0229">DNA integration</keyword>
<dbReference type="InterPro" id="IPR002104">
    <property type="entry name" value="Integrase_catalytic"/>
</dbReference>
<organism evidence="9 10">
    <name type="scientific">Paraglaciecola hydrolytica</name>
    <dbReference type="NCBI Taxonomy" id="1799789"/>
    <lineage>
        <taxon>Bacteria</taxon>
        <taxon>Pseudomonadati</taxon>
        <taxon>Pseudomonadota</taxon>
        <taxon>Gammaproteobacteria</taxon>
        <taxon>Alteromonadales</taxon>
        <taxon>Alteromonadaceae</taxon>
        <taxon>Paraglaciecola</taxon>
    </lineage>
</organism>
<evidence type="ECO:0000259" key="7">
    <source>
        <dbReference type="PROSITE" id="PS51898"/>
    </source>
</evidence>
<evidence type="ECO:0000256" key="4">
    <source>
        <dbReference type="ARBA" id="ARBA00023172"/>
    </source>
</evidence>
<dbReference type="EMBL" id="LSNE01000005">
    <property type="protein sequence ID" value="KXI28967.1"/>
    <property type="molecule type" value="Genomic_DNA"/>
</dbReference>
<proteinExistence type="inferred from homology"/>
<comment type="similarity">
    <text evidence="1">Belongs to the 'phage' integrase family.</text>
</comment>
<dbReference type="GO" id="GO:0015074">
    <property type="term" value="P:DNA integration"/>
    <property type="evidence" value="ECO:0007669"/>
    <property type="project" value="UniProtKB-KW"/>
</dbReference>
<dbReference type="Gene3D" id="3.30.160.390">
    <property type="entry name" value="Integrase, DNA-binding domain"/>
    <property type="match status" value="1"/>
</dbReference>
<dbReference type="Gene3D" id="1.10.150.130">
    <property type="match status" value="1"/>
</dbReference>
<dbReference type="OrthoDB" id="9795573at2"/>
<evidence type="ECO:0000256" key="1">
    <source>
        <dbReference type="ARBA" id="ARBA00008857"/>
    </source>
</evidence>
<dbReference type="InterPro" id="IPR011010">
    <property type="entry name" value="DNA_brk_join_enz"/>
</dbReference>
<protein>
    <submittedName>
        <fullName evidence="9">Integrase</fullName>
    </submittedName>
</protein>
<evidence type="ECO:0000256" key="3">
    <source>
        <dbReference type="ARBA" id="ARBA00023125"/>
    </source>
</evidence>
<dbReference type="InterPro" id="IPR044068">
    <property type="entry name" value="CB"/>
</dbReference>
<dbReference type="InterPro" id="IPR038488">
    <property type="entry name" value="Integrase_DNA-bd_sf"/>
</dbReference>
<sequence length="415" mass="46787">MARQTTQLNATQVSQAKPKDKEYNLADGQGLMLRIKPTGSKLWLFNYTHPHTKKRQNISLGSFPTISLADARKRRQENQALLANNLDPKSHRDEALKMQQEAANHTFEVVALKWLAVHKTTIAEGTAHNILKSLEKDVFPHIGKIPLDQITAPKAIQAIKKITERNSLEIARKVASRLNNVMTFAVNAGIVHHNPLSGIKKLIPSAKVENRPTLLPSELPDLMKALNFASIKMVTRCLIEWQLHTMVRPGEAAEAEWSEIDLERKLWVIPASRMKMDREHHVPLSEQALAILELVRPISGHRKFVFPSHNDPKLPANRQTANMAIKRMGFKGRLVAHGLRALASTSLNEQGFDRDVIEAALAHGDKDNVRAAYNRATYLEQRRVMMQWWSNHIEQAAMGNMSLANAKQALRLVNQ</sequence>
<dbReference type="SUPFAM" id="SSF56349">
    <property type="entry name" value="DNA breaking-rejoining enzymes"/>
    <property type="match status" value="1"/>
</dbReference>
<dbReference type="AlphaFoldDB" id="A0A136A1A2"/>
<dbReference type="GO" id="GO:0006310">
    <property type="term" value="P:DNA recombination"/>
    <property type="evidence" value="ECO:0007669"/>
    <property type="project" value="UniProtKB-KW"/>
</dbReference>
<feature type="domain" description="Core-binding (CB)" evidence="8">
    <location>
        <begin position="105"/>
        <end position="186"/>
    </location>
</feature>
<keyword evidence="4" id="KW-0233">DNA recombination</keyword>